<dbReference type="EMBL" id="FOAA01000008">
    <property type="protein sequence ID" value="SEL01239.1"/>
    <property type="molecule type" value="Genomic_DNA"/>
</dbReference>
<dbReference type="Gene3D" id="2.60.120.260">
    <property type="entry name" value="Galactose-binding domain-like"/>
    <property type="match status" value="1"/>
</dbReference>
<evidence type="ECO:0000256" key="1">
    <source>
        <dbReference type="ARBA" id="ARBA00022801"/>
    </source>
</evidence>
<evidence type="ECO:0000313" key="5">
    <source>
        <dbReference type="Proteomes" id="UP000199256"/>
    </source>
</evidence>
<dbReference type="Gene3D" id="1.10.3020.10">
    <property type="entry name" value="alpha-amino acid ester hydrolase ( Helical cap domain)"/>
    <property type="match status" value="1"/>
</dbReference>
<dbReference type="InterPro" id="IPR029058">
    <property type="entry name" value="AB_hydrolase_fold"/>
</dbReference>
<dbReference type="STRING" id="1396821.SAMN05444515_10816"/>
<sequence>MSTADSDQPVRVIENTWITMADGCRLAARIWLPEDAEEHPVPAVLEYIPYRKRDHKALRDAEIHGFFAAQGFAGVRVDIRGSGDSEGILRDEYLQQELDDGLEILRWIAAQPWCSGKVGLFGLSWGGFNGLQLAALQPPELGAVISVCSSDDRYADDVHYMGGCLLTDNLSWASTMFGFNSCPPDPLVVGERWRDMWLERLEGSGLWIHNWLQHQRRDDFWRHASVCEDYDAIQVPVMAVSGWADGYSNTVFRLMRHLKGPRRGLVGPWGHKYPHMGGPGPTIDFLGECVRWWDHWLKGIDRQVEQDPMLRVWMHDRRNPLLPETTGGWVAEPHWPSPAIRSREYHLHNGRLVPAEDDMGESDTVTIQSPLSVGLFAGKWCSYAEITDLPSDQRLEDGGALVFDTQPLEEDIQMLGAAEMDLEISADKPVAMVAVRISELAPDDRATRVTFGILNLTHRENHENPTELEPGRPYPVTVRLNEVAQRFRAGHRIRVAVSSSYWPLAWPAPEPVRLTLHTGGCRLRLPERRSDTDDAALPSLGQPRQAPTPPNTLLAPAHREWNVIHNLATNQVALDVVNNDPRLRLDDIDLSFGRQVHERYSYSNERYDTLRGEVTHERHFGRGDWEVRTVTRTVLTSTRTRFIIRATLDAYEGDVRVFSKTWDETVPRDLV</sequence>
<evidence type="ECO:0000313" key="4">
    <source>
        <dbReference type="EMBL" id="SEL01239.1"/>
    </source>
</evidence>
<accession>A0A1H7LQS6</accession>
<dbReference type="OrthoDB" id="9806163at2"/>
<gene>
    <name evidence="4" type="ORF">SAMN05444515_10816</name>
</gene>
<reference evidence="5" key="1">
    <citation type="submission" date="2016-10" db="EMBL/GenBank/DDBJ databases">
        <authorList>
            <person name="Varghese N."/>
            <person name="Submissions S."/>
        </authorList>
    </citation>
    <scope>NUCLEOTIDE SEQUENCE [LARGE SCALE GENOMIC DNA]</scope>
    <source>
        <strain evidence="5">DSM 241</strain>
    </source>
</reference>
<proteinExistence type="predicted"/>
<dbReference type="Pfam" id="PF08530">
    <property type="entry name" value="PepX_C"/>
    <property type="match status" value="1"/>
</dbReference>
<protein>
    <recommendedName>
        <fullName evidence="3">Xaa-Pro dipeptidyl-peptidase C-terminal domain-containing protein</fullName>
    </recommendedName>
</protein>
<dbReference type="SUPFAM" id="SSF49785">
    <property type="entry name" value="Galactose-binding domain-like"/>
    <property type="match status" value="1"/>
</dbReference>
<evidence type="ECO:0000259" key="3">
    <source>
        <dbReference type="SMART" id="SM00939"/>
    </source>
</evidence>
<organism evidence="4 5">
    <name type="scientific">Ectothiorhodospira marina</name>
    <dbReference type="NCBI Taxonomy" id="1396821"/>
    <lineage>
        <taxon>Bacteria</taxon>
        <taxon>Pseudomonadati</taxon>
        <taxon>Pseudomonadota</taxon>
        <taxon>Gammaproteobacteria</taxon>
        <taxon>Chromatiales</taxon>
        <taxon>Ectothiorhodospiraceae</taxon>
        <taxon>Ectothiorhodospira</taxon>
    </lineage>
</organism>
<keyword evidence="1" id="KW-0378">Hydrolase</keyword>
<dbReference type="Pfam" id="PF02129">
    <property type="entry name" value="Peptidase_S15"/>
    <property type="match status" value="1"/>
</dbReference>
<dbReference type="NCBIfam" id="TIGR00976">
    <property type="entry name" value="CocE_NonD"/>
    <property type="match status" value="2"/>
</dbReference>
<dbReference type="GO" id="GO:0008239">
    <property type="term" value="F:dipeptidyl-peptidase activity"/>
    <property type="evidence" value="ECO:0007669"/>
    <property type="project" value="InterPro"/>
</dbReference>
<dbReference type="SMART" id="SM00939">
    <property type="entry name" value="PepX_C"/>
    <property type="match status" value="1"/>
</dbReference>
<keyword evidence="5" id="KW-1185">Reference proteome</keyword>
<dbReference type="InterPro" id="IPR008979">
    <property type="entry name" value="Galactose-bd-like_sf"/>
</dbReference>
<dbReference type="InterPro" id="IPR005674">
    <property type="entry name" value="CocE/Ser_esterase"/>
</dbReference>
<dbReference type="PANTHER" id="PTHR43056:SF10">
    <property type="entry name" value="COCE_NOND FAMILY, PUTATIVE (AFU_ORTHOLOGUE AFUA_7G00600)-RELATED"/>
    <property type="match status" value="1"/>
</dbReference>
<dbReference type="InterPro" id="IPR050585">
    <property type="entry name" value="Xaa-Pro_dipeptidyl-ppase/CocE"/>
</dbReference>
<dbReference type="AlphaFoldDB" id="A0A1H7LQS6"/>
<name>A0A1H7LQS6_9GAMM</name>
<dbReference type="InterPro" id="IPR000383">
    <property type="entry name" value="Xaa-Pro-like_dom"/>
</dbReference>
<dbReference type="RefSeq" id="WP_090253273.1">
    <property type="nucleotide sequence ID" value="NZ_FOAA01000008.1"/>
</dbReference>
<evidence type="ECO:0000256" key="2">
    <source>
        <dbReference type="SAM" id="MobiDB-lite"/>
    </source>
</evidence>
<feature type="domain" description="Xaa-Pro dipeptidyl-peptidase C-terminal" evidence="3">
    <location>
        <begin position="290"/>
        <end position="541"/>
    </location>
</feature>
<dbReference type="SUPFAM" id="SSF53474">
    <property type="entry name" value="alpha/beta-Hydrolases"/>
    <property type="match status" value="1"/>
</dbReference>
<dbReference type="Gene3D" id="3.40.50.1820">
    <property type="entry name" value="alpha/beta hydrolase"/>
    <property type="match status" value="1"/>
</dbReference>
<feature type="region of interest" description="Disordered" evidence="2">
    <location>
        <begin position="525"/>
        <end position="549"/>
    </location>
</feature>
<dbReference type="Proteomes" id="UP000199256">
    <property type="component" value="Unassembled WGS sequence"/>
</dbReference>
<dbReference type="PANTHER" id="PTHR43056">
    <property type="entry name" value="PEPTIDASE S9 PROLYL OLIGOPEPTIDASE"/>
    <property type="match status" value="1"/>
</dbReference>
<dbReference type="InterPro" id="IPR013736">
    <property type="entry name" value="Xaa-Pro_dipept_C"/>
</dbReference>